<dbReference type="AlphaFoldDB" id="A0A2C4QEV4"/>
<sequence length="424" mass="47209">MNTNKVDKYVLWRDKNFLLLLFGQNLSAFGDWFRTVATIGLIYKLTGDATHISLLFICSILPTIVISMVFSPIIDRFSRRLLMIIADIARLCIGIGFVIVVSTNVSPYFLYLLLIINGSFSGLYLPARSSFIPEVIPQQSLTRANSILTTSFSAVMLISTGVGGLVTEILSIKMIYFIDAFTFLISAVCLMFIKISEKIESSKVKDSYFKQVSEGLLEIKNMPVLKSAIWVLVAREFALGIVYVIFSLYILEFFKAGNFGLGLGHMASGLGQIIGGATLVAFFKKKEFTLVYYRKWITLALLILGGLHCLSYQQDNFILFLIVVVLANLWYGPIEVLSSTSIMTYVNPEVRGRVFASSIALSRISYILAFILMMFIGDLVSIPTIAFGIGGFIIIASLINNKILSRTRFENEQQRSEAEVTSTS</sequence>
<evidence type="ECO:0000256" key="7">
    <source>
        <dbReference type="SAM" id="Phobius"/>
    </source>
</evidence>
<evidence type="ECO:0000256" key="5">
    <source>
        <dbReference type="ARBA" id="ARBA00022989"/>
    </source>
</evidence>
<dbReference type="GO" id="GO:0005886">
    <property type="term" value="C:plasma membrane"/>
    <property type="evidence" value="ECO:0007669"/>
    <property type="project" value="UniProtKB-SubCell"/>
</dbReference>
<keyword evidence="6 7" id="KW-0472">Membrane</keyword>
<evidence type="ECO:0000256" key="4">
    <source>
        <dbReference type="ARBA" id="ARBA00022692"/>
    </source>
</evidence>
<dbReference type="Proteomes" id="UP000223364">
    <property type="component" value="Unassembled WGS sequence"/>
</dbReference>
<dbReference type="SUPFAM" id="SSF103473">
    <property type="entry name" value="MFS general substrate transporter"/>
    <property type="match status" value="1"/>
</dbReference>
<comment type="subcellular location">
    <subcellularLocation>
        <location evidence="1">Cell membrane</location>
        <topology evidence="1">Multi-pass membrane protein</topology>
    </subcellularLocation>
</comment>
<evidence type="ECO:0000256" key="1">
    <source>
        <dbReference type="ARBA" id="ARBA00004651"/>
    </source>
</evidence>
<reference evidence="8 9" key="1">
    <citation type="submission" date="2017-09" db="EMBL/GenBank/DDBJ databases">
        <title>Large-scale bioinformatics analysis of Bacillus genomes uncovers conserved roles of natural products in bacterial physiology.</title>
        <authorList>
            <consortium name="Agbiome Team Llc"/>
            <person name="Bleich R.M."/>
            <person name="Grubbs K.J."/>
            <person name="Santa Maria K.C."/>
            <person name="Allen S.E."/>
            <person name="Farag S."/>
            <person name="Shank E.A."/>
            <person name="Bowers A."/>
        </authorList>
    </citation>
    <scope>NUCLEOTIDE SEQUENCE [LARGE SCALE GENOMIC DNA]</scope>
    <source>
        <strain evidence="8 9">AFS044295</strain>
    </source>
</reference>
<feature type="transmembrane region" description="Helical" evidence="7">
    <location>
        <begin position="263"/>
        <end position="283"/>
    </location>
</feature>
<feature type="transmembrane region" description="Helical" evidence="7">
    <location>
        <begin position="108"/>
        <end position="127"/>
    </location>
</feature>
<feature type="transmembrane region" description="Helical" evidence="7">
    <location>
        <begin position="382"/>
        <end position="399"/>
    </location>
</feature>
<feature type="transmembrane region" description="Helical" evidence="7">
    <location>
        <begin position="52"/>
        <end position="74"/>
    </location>
</feature>
<protein>
    <submittedName>
        <fullName evidence="8">MFS transporter</fullName>
    </submittedName>
</protein>
<comment type="caution">
    <text evidence="8">The sequence shown here is derived from an EMBL/GenBank/DDBJ whole genome shotgun (WGS) entry which is preliminary data.</text>
</comment>
<dbReference type="InterPro" id="IPR036259">
    <property type="entry name" value="MFS_trans_sf"/>
</dbReference>
<evidence type="ECO:0000313" key="8">
    <source>
        <dbReference type="EMBL" id="PHD62952.1"/>
    </source>
</evidence>
<proteinExistence type="predicted"/>
<feature type="transmembrane region" description="Helical" evidence="7">
    <location>
        <begin position="81"/>
        <end position="102"/>
    </location>
</feature>
<feature type="transmembrane region" description="Helical" evidence="7">
    <location>
        <begin position="172"/>
        <end position="193"/>
    </location>
</feature>
<organism evidence="8 9">
    <name type="scientific">Bacillus wiedmannii</name>
    <dbReference type="NCBI Taxonomy" id="1890302"/>
    <lineage>
        <taxon>Bacteria</taxon>
        <taxon>Bacillati</taxon>
        <taxon>Bacillota</taxon>
        <taxon>Bacilli</taxon>
        <taxon>Bacillales</taxon>
        <taxon>Bacillaceae</taxon>
        <taxon>Bacillus</taxon>
        <taxon>Bacillus cereus group</taxon>
    </lineage>
</organism>
<feature type="transmembrane region" description="Helical" evidence="7">
    <location>
        <begin position="319"/>
        <end position="342"/>
    </location>
</feature>
<dbReference type="GO" id="GO:0022857">
    <property type="term" value="F:transmembrane transporter activity"/>
    <property type="evidence" value="ECO:0007669"/>
    <property type="project" value="InterPro"/>
</dbReference>
<gene>
    <name evidence="8" type="ORF">COF57_05005</name>
</gene>
<feature type="transmembrane region" description="Helical" evidence="7">
    <location>
        <begin position="295"/>
        <end position="313"/>
    </location>
</feature>
<keyword evidence="4 7" id="KW-0812">Transmembrane</keyword>
<dbReference type="EMBL" id="NUSP01000004">
    <property type="protein sequence ID" value="PHD62952.1"/>
    <property type="molecule type" value="Genomic_DNA"/>
</dbReference>
<dbReference type="PANTHER" id="PTHR43266:SF2">
    <property type="entry name" value="MAJOR FACILITATOR SUPERFAMILY (MFS) PROFILE DOMAIN-CONTAINING PROTEIN"/>
    <property type="match status" value="1"/>
</dbReference>
<evidence type="ECO:0000313" key="9">
    <source>
        <dbReference type="Proteomes" id="UP000223364"/>
    </source>
</evidence>
<accession>A0A2C4QEV4</accession>
<evidence type="ECO:0000256" key="2">
    <source>
        <dbReference type="ARBA" id="ARBA00022448"/>
    </source>
</evidence>
<name>A0A2C4QEV4_9BACI</name>
<keyword evidence="2" id="KW-0813">Transport</keyword>
<feature type="transmembrane region" description="Helical" evidence="7">
    <location>
        <begin position="147"/>
        <end position="166"/>
    </location>
</feature>
<evidence type="ECO:0000256" key="3">
    <source>
        <dbReference type="ARBA" id="ARBA00022475"/>
    </source>
</evidence>
<dbReference type="InterPro" id="IPR011701">
    <property type="entry name" value="MFS"/>
</dbReference>
<feature type="transmembrane region" description="Helical" evidence="7">
    <location>
        <begin position="354"/>
        <end position="376"/>
    </location>
</feature>
<dbReference type="Gene3D" id="1.20.1250.20">
    <property type="entry name" value="MFS general substrate transporter like domains"/>
    <property type="match status" value="1"/>
</dbReference>
<dbReference type="CDD" id="cd06173">
    <property type="entry name" value="MFS_MefA_like"/>
    <property type="match status" value="1"/>
</dbReference>
<keyword evidence="3" id="KW-1003">Cell membrane</keyword>
<keyword evidence="5 7" id="KW-1133">Transmembrane helix</keyword>
<dbReference type="PRINTS" id="PR01988">
    <property type="entry name" value="EXPORTERBACE"/>
</dbReference>
<evidence type="ECO:0000256" key="6">
    <source>
        <dbReference type="ARBA" id="ARBA00023136"/>
    </source>
</evidence>
<dbReference type="InterPro" id="IPR022324">
    <property type="entry name" value="Bacilysin_exporter_BacE_put"/>
</dbReference>
<dbReference type="PANTHER" id="PTHR43266">
    <property type="entry name" value="MACROLIDE-EFFLUX PROTEIN"/>
    <property type="match status" value="1"/>
</dbReference>
<feature type="transmembrane region" description="Helical" evidence="7">
    <location>
        <begin position="229"/>
        <end position="251"/>
    </location>
</feature>
<dbReference type="Pfam" id="PF07690">
    <property type="entry name" value="MFS_1"/>
    <property type="match status" value="1"/>
</dbReference>